<sequence length="61" mass="6671">LTPLAAIIQSTNLPFTIHNPNFASLQVIVFETLDPTHCAAHHSQLSFETLIGALITVLFNK</sequence>
<dbReference type="EMBL" id="JACXVP010000002">
    <property type="protein sequence ID" value="KAG5625909.1"/>
    <property type="molecule type" value="Genomic_DNA"/>
</dbReference>
<evidence type="ECO:0000313" key="1">
    <source>
        <dbReference type="EMBL" id="KAG5625909.1"/>
    </source>
</evidence>
<dbReference type="Proteomes" id="UP000824120">
    <property type="component" value="Chromosome 2"/>
</dbReference>
<name>A0A9J6AMQ5_SOLCO</name>
<feature type="non-terminal residue" evidence="1">
    <location>
        <position position="1"/>
    </location>
</feature>
<proteinExistence type="predicted"/>
<keyword evidence="2" id="KW-1185">Reference proteome</keyword>
<reference evidence="1 2" key="1">
    <citation type="submission" date="2020-09" db="EMBL/GenBank/DDBJ databases">
        <title>De no assembly of potato wild relative species, Solanum commersonii.</title>
        <authorList>
            <person name="Cho K."/>
        </authorList>
    </citation>
    <scope>NUCLEOTIDE SEQUENCE [LARGE SCALE GENOMIC DNA]</scope>
    <source>
        <strain evidence="1">LZ3.2</strain>
        <tissue evidence="1">Leaf</tissue>
    </source>
</reference>
<accession>A0A9J6AMQ5</accession>
<organism evidence="1 2">
    <name type="scientific">Solanum commersonii</name>
    <name type="common">Commerson's wild potato</name>
    <name type="synonym">Commerson's nightshade</name>
    <dbReference type="NCBI Taxonomy" id="4109"/>
    <lineage>
        <taxon>Eukaryota</taxon>
        <taxon>Viridiplantae</taxon>
        <taxon>Streptophyta</taxon>
        <taxon>Embryophyta</taxon>
        <taxon>Tracheophyta</taxon>
        <taxon>Spermatophyta</taxon>
        <taxon>Magnoliopsida</taxon>
        <taxon>eudicotyledons</taxon>
        <taxon>Gunneridae</taxon>
        <taxon>Pentapetalae</taxon>
        <taxon>asterids</taxon>
        <taxon>lamiids</taxon>
        <taxon>Solanales</taxon>
        <taxon>Solanaceae</taxon>
        <taxon>Solanoideae</taxon>
        <taxon>Solaneae</taxon>
        <taxon>Solanum</taxon>
    </lineage>
</organism>
<gene>
    <name evidence="1" type="ORF">H5410_011127</name>
</gene>
<comment type="caution">
    <text evidence="1">The sequence shown here is derived from an EMBL/GenBank/DDBJ whole genome shotgun (WGS) entry which is preliminary data.</text>
</comment>
<evidence type="ECO:0000313" key="2">
    <source>
        <dbReference type="Proteomes" id="UP000824120"/>
    </source>
</evidence>
<dbReference type="AlphaFoldDB" id="A0A9J6AMQ5"/>
<protein>
    <submittedName>
        <fullName evidence="1">Uncharacterized protein</fullName>
    </submittedName>
</protein>